<evidence type="ECO:0000256" key="1">
    <source>
        <dbReference type="ARBA" id="ARBA00004613"/>
    </source>
</evidence>
<comment type="similarity">
    <text evidence="2 10">Belongs to the glycosyl hydrolase 28 family.</text>
</comment>
<evidence type="ECO:0000256" key="3">
    <source>
        <dbReference type="ARBA" id="ARBA00022525"/>
    </source>
</evidence>
<reference evidence="12" key="1">
    <citation type="journal article" date="2020" name="Stud. Mycol.">
        <title>101 Dothideomycetes genomes: a test case for predicting lifestyles and emergence of pathogens.</title>
        <authorList>
            <person name="Haridas S."/>
            <person name="Albert R."/>
            <person name="Binder M."/>
            <person name="Bloem J."/>
            <person name="Labutti K."/>
            <person name="Salamov A."/>
            <person name="Andreopoulos B."/>
            <person name="Baker S."/>
            <person name="Barry K."/>
            <person name="Bills G."/>
            <person name="Bluhm B."/>
            <person name="Cannon C."/>
            <person name="Castanera R."/>
            <person name="Culley D."/>
            <person name="Daum C."/>
            <person name="Ezra D."/>
            <person name="Gonzalez J."/>
            <person name="Henrissat B."/>
            <person name="Kuo A."/>
            <person name="Liang C."/>
            <person name="Lipzen A."/>
            <person name="Lutzoni F."/>
            <person name="Magnuson J."/>
            <person name="Mondo S."/>
            <person name="Nolan M."/>
            <person name="Ohm R."/>
            <person name="Pangilinan J."/>
            <person name="Park H.-J."/>
            <person name="Ramirez L."/>
            <person name="Alfaro M."/>
            <person name="Sun H."/>
            <person name="Tritt A."/>
            <person name="Yoshinaga Y."/>
            <person name="Zwiers L.-H."/>
            <person name="Turgeon B."/>
            <person name="Goodwin S."/>
            <person name="Spatafora J."/>
            <person name="Crous P."/>
            <person name="Grigoriev I."/>
        </authorList>
    </citation>
    <scope>NUCLEOTIDE SEQUENCE</scope>
    <source>
        <strain evidence="12">CBS 133067</strain>
    </source>
</reference>
<dbReference type="SUPFAM" id="SSF51126">
    <property type="entry name" value="Pectin lyase-like"/>
    <property type="match status" value="1"/>
</dbReference>
<dbReference type="Gene3D" id="2.160.20.10">
    <property type="entry name" value="Single-stranded right-handed beta-helix, Pectin lyase-like"/>
    <property type="match status" value="1"/>
</dbReference>
<keyword evidence="8 10" id="KW-0326">Glycosidase</keyword>
<dbReference type="PANTHER" id="PTHR31736">
    <property type="match status" value="1"/>
</dbReference>
<keyword evidence="7" id="KW-0325">Glycoprotein</keyword>
<keyword evidence="3" id="KW-0964">Secreted</keyword>
<keyword evidence="6" id="KW-1015">Disulfide bond</keyword>
<keyword evidence="4 11" id="KW-0732">Signal</keyword>
<dbReference type="PANTHER" id="PTHR31736:SF19">
    <property type="entry name" value="PECTIN LYASE SUPERFAMILY PROTEIN-RELATED"/>
    <property type="match status" value="1"/>
</dbReference>
<evidence type="ECO:0000313" key="13">
    <source>
        <dbReference type="Proteomes" id="UP000799772"/>
    </source>
</evidence>
<comment type="subcellular location">
    <subcellularLocation>
        <location evidence="1">Secreted</location>
    </subcellularLocation>
</comment>
<evidence type="ECO:0000256" key="11">
    <source>
        <dbReference type="SAM" id="SignalP"/>
    </source>
</evidence>
<dbReference type="EMBL" id="ML978130">
    <property type="protein sequence ID" value="KAF2096290.1"/>
    <property type="molecule type" value="Genomic_DNA"/>
</dbReference>
<dbReference type="GO" id="GO:0005975">
    <property type="term" value="P:carbohydrate metabolic process"/>
    <property type="evidence" value="ECO:0007669"/>
    <property type="project" value="InterPro"/>
</dbReference>
<keyword evidence="5 10" id="KW-0378">Hydrolase</keyword>
<dbReference type="InterPro" id="IPR011050">
    <property type="entry name" value="Pectin_lyase_fold/virulence"/>
</dbReference>
<dbReference type="InterPro" id="IPR000743">
    <property type="entry name" value="Glyco_hydro_28"/>
</dbReference>
<evidence type="ECO:0000256" key="2">
    <source>
        <dbReference type="ARBA" id="ARBA00008834"/>
    </source>
</evidence>
<keyword evidence="12" id="KW-0456">Lyase</keyword>
<feature type="chain" id="PRO_5040402436" evidence="11">
    <location>
        <begin position="22"/>
        <end position="456"/>
    </location>
</feature>
<dbReference type="Proteomes" id="UP000799772">
    <property type="component" value="Unassembled WGS sequence"/>
</dbReference>
<dbReference type="GO" id="GO:0071555">
    <property type="term" value="P:cell wall organization"/>
    <property type="evidence" value="ECO:0007669"/>
    <property type="project" value="UniProtKB-KW"/>
</dbReference>
<protein>
    <submittedName>
        <fullName evidence="12">Pectin lyase-like protein</fullName>
    </submittedName>
</protein>
<evidence type="ECO:0000256" key="9">
    <source>
        <dbReference type="ARBA" id="ARBA00023316"/>
    </source>
</evidence>
<dbReference type="InterPro" id="IPR012334">
    <property type="entry name" value="Pectin_lyas_fold"/>
</dbReference>
<evidence type="ECO:0000256" key="6">
    <source>
        <dbReference type="ARBA" id="ARBA00023157"/>
    </source>
</evidence>
<dbReference type="OrthoDB" id="2268901at2759"/>
<evidence type="ECO:0000256" key="7">
    <source>
        <dbReference type="ARBA" id="ARBA00023180"/>
    </source>
</evidence>
<accession>A0A9P4I787</accession>
<dbReference type="GO" id="GO:0005576">
    <property type="term" value="C:extracellular region"/>
    <property type="evidence" value="ECO:0007669"/>
    <property type="project" value="UniProtKB-SubCell"/>
</dbReference>
<name>A0A9P4I787_9PEZI</name>
<dbReference type="AlphaFoldDB" id="A0A9P4I787"/>
<evidence type="ECO:0000256" key="4">
    <source>
        <dbReference type="ARBA" id="ARBA00022729"/>
    </source>
</evidence>
<organism evidence="12 13">
    <name type="scientific">Rhizodiscina lignyota</name>
    <dbReference type="NCBI Taxonomy" id="1504668"/>
    <lineage>
        <taxon>Eukaryota</taxon>
        <taxon>Fungi</taxon>
        <taxon>Dikarya</taxon>
        <taxon>Ascomycota</taxon>
        <taxon>Pezizomycotina</taxon>
        <taxon>Dothideomycetes</taxon>
        <taxon>Pleosporomycetidae</taxon>
        <taxon>Aulographales</taxon>
        <taxon>Rhizodiscinaceae</taxon>
        <taxon>Rhizodiscina</taxon>
    </lineage>
</organism>
<evidence type="ECO:0000313" key="12">
    <source>
        <dbReference type="EMBL" id="KAF2096290.1"/>
    </source>
</evidence>
<evidence type="ECO:0000256" key="10">
    <source>
        <dbReference type="RuleBase" id="RU361169"/>
    </source>
</evidence>
<sequence>MRFNFESLFLLSSFLLPFTAAQLSGSVGPTTSYADKRKKVCAVTAYGAKADGKTDIGPALSAAWNDCKSGGAIYIGSGTWAMNTWVTLTGGTGVVIRLDGVINRTGTDGGNMIMIEHSSDIEFMSGTGRGAIQGNGYIFHQQGSLSGPRLLRFYEVQDFSVHDIALVDSPAFHFTMDTCSNGEVYNVAIRGGNSGGLDGVDVWSTNIWIHDVMVTNKDECVTVKSPAQNILIENIYCNLSGGCAFGSLGADVDISDIIYRNVYTWGSNQMLMIKSNGGSGTMKDVVLENFIGHGNAYSLNVDQYWASMSPVAGDGVQLDNITFSNWTGTCSNGIQRGPMQFKCADGAPCTNMQVVDFAMWTETGTSEYEICRSAHGTGGCLESGSGEYDAVTSTITATPSGYAAPTMAADLSTDFGTTMSIPIPAIPTMYFPGVQAISAKNGPGGCVSCSTAAAKI</sequence>
<comment type="caution">
    <text evidence="12">The sequence shown here is derived from an EMBL/GenBank/DDBJ whole genome shotgun (WGS) entry which is preliminary data.</text>
</comment>
<dbReference type="Pfam" id="PF00295">
    <property type="entry name" value="Glyco_hydro_28"/>
    <property type="match status" value="1"/>
</dbReference>
<dbReference type="GO" id="GO:0004650">
    <property type="term" value="F:polygalacturonase activity"/>
    <property type="evidence" value="ECO:0007669"/>
    <property type="project" value="InterPro"/>
</dbReference>
<keyword evidence="9" id="KW-0961">Cell wall biogenesis/degradation</keyword>
<proteinExistence type="inferred from homology"/>
<keyword evidence="13" id="KW-1185">Reference proteome</keyword>
<feature type="signal peptide" evidence="11">
    <location>
        <begin position="1"/>
        <end position="21"/>
    </location>
</feature>
<evidence type="ECO:0000256" key="8">
    <source>
        <dbReference type="ARBA" id="ARBA00023295"/>
    </source>
</evidence>
<dbReference type="GO" id="GO:0046576">
    <property type="term" value="F:rhamnogalacturonan alpha-L-rhamnopyranosyl-(1-&gt;4)-alpha-D-galactopyranosyluronide lyase activity"/>
    <property type="evidence" value="ECO:0007669"/>
    <property type="project" value="UniProtKB-ARBA"/>
</dbReference>
<evidence type="ECO:0000256" key="5">
    <source>
        <dbReference type="ARBA" id="ARBA00022801"/>
    </source>
</evidence>
<gene>
    <name evidence="12" type="ORF">NA57DRAFT_43324</name>
</gene>